<reference evidence="2 3" key="1">
    <citation type="submission" date="2020-04" db="EMBL/GenBank/DDBJ databases">
        <authorList>
            <person name="De Canck E."/>
        </authorList>
    </citation>
    <scope>NUCLEOTIDE SEQUENCE [LARGE SCALE GENOMIC DNA]</scope>
    <source>
        <strain evidence="2 3">LMG 29542</strain>
    </source>
</reference>
<dbReference type="AlphaFoldDB" id="A0A6J5F389"/>
<evidence type="ECO:0000256" key="1">
    <source>
        <dbReference type="SAM" id="MobiDB-lite"/>
    </source>
</evidence>
<organism evidence="2 3">
    <name type="scientific">Paraburkholderia humisilvae</name>
    <dbReference type="NCBI Taxonomy" id="627669"/>
    <lineage>
        <taxon>Bacteria</taxon>
        <taxon>Pseudomonadati</taxon>
        <taxon>Pseudomonadota</taxon>
        <taxon>Betaproteobacteria</taxon>
        <taxon>Burkholderiales</taxon>
        <taxon>Burkholderiaceae</taxon>
        <taxon>Paraburkholderia</taxon>
    </lineage>
</organism>
<name>A0A6J5F389_9BURK</name>
<keyword evidence="3" id="KW-1185">Reference proteome</keyword>
<evidence type="ECO:0000313" key="3">
    <source>
        <dbReference type="Proteomes" id="UP000494363"/>
    </source>
</evidence>
<dbReference type="EMBL" id="CADIKH010000072">
    <property type="protein sequence ID" value="CAB3773300.1"/>
    <property type="molecule type" value="Genomic_DNA"/>
</dbReference>
<dbReference type="Proteomes" id="UP000494363">
    <property type="component" value="Unassembled WGS sequence"/>
</dbReference>
<evidence type="ECO:0000313" key="2">
    <source>
        <dbReference type="EMBL" id="CAB3773300.1"/>
    </source>
</evidence>
<protein>
    <submittedName>
        <fullName evidence="2">Uncharacterized protein</fullName>
    </submittedName>
</protein>
<proteinExistence type="predicted"/>
<gene>
    <name evidence="2" type="ORF">LMG29542_07180</name>
</gene>
<dbReference type="RefSeq" id="WP_175232509.1">
    <property type="nucleotide sequence ID" value="NZ_CADIKH010000072.1"/>
</dbReference>
<feature type="region of interest" description="Disordered" evidence="1">
    <location>
        <begin position="131"/>
        <end position="150"/>
    </location>
</feature>
<sequence>MNNGISNLFSGGSHSDSVGLVSYVNVRSQTNHPIQNIKRSNEMRKILAGLASDRPPKRATTQVEEEISAATAQMTELFGLPSKCSSVPKRSIGRYYVGSNHVRCTETEGELNLYAKNMEISCVKTTNAAPKPESSHAFRLTGSRGQPSGSMSINLISTSRKSRELPAGKIPCGLKGAEREEAKKLQAEKRKELLCALEPDVRVKAKNIGGLFPQYEATVYGQKRQCEFTSRFGEAERKIINRAKYVRGYDMDVSYAGRRTDSEPLVQVKGHQYNPNV</sequence>
<accession>A0A6J5F389</accession>